<dbReference type="InterPro" id="IPR001878">
    <property type="entry name" value="Znf_CCHC"/>
</dbReference>
<dbReference type="SMART" id="SM00343">
    <property type="entry name" value="ZnF_C2HC"/>
    <property type="match status" value="1"/>
</dbReference>
<dbReference type="PROSITE" id="PS50158">
    <property type="entry name" value="ZF_CCHC"/>
    <property type="match status" value="1"/>
</dbReference>
<keyword evidence="1" id="KW-0863">Zinc-finger</keyword>
<dbReference type="GO" id="GO:0008270">
    <property type="term" value="F:zinc ion binding"/>
    <property type="evidence" value="ECO:0007669"/>
    <property type="project" value="UniProtKB-KW"/>
</dbReference>
<organism evidence="4 5">
    <name type="scientific">Riccia sorocarpa</name>
    <dbReference type="NCBI Taxonomy" id="122646"/>
    <lineage>
        <taxon>Eukaryota</taxon>
        <taxon>Viridiplantae</taxon>
        <taxon>Streptophyta</taxon>
        <taxon>Embryophyta</taxon>
        <taxon>Marchantiophyta</taxon>
        <taxon>Marchantiopsida</taxon>
        <taxon>Marchantiidae</taxon>
        <taxon>Marchantiales</taxon>
        <taxon>Ricciaceae</taxon>
        <taxon>Riccia</taxon>
    </lineage>
</organism>
<proteinExistence type="predicted"/>
<evidence type="ECO:0000313" key="5">
    <source>
        <dbReference type="Proteomes" id="UP001633002"/>
    </source>
</evidence>
<dbReference type="InterPro" id="IPR036691">
    <property type="entry name" value="Endo/exonu/phosph_ase_sf"/>
</dbReference>
<dbReference type="SUPFAM" id="SSF56219">
    <property type="entry name" value="DNase I-like"/>
    <property type="match status" value="1"/>
</dbReference>
<feature type="domain" description="CCHC-type" evidence="3">
    <location>
        <begin position="310"/>
        <end position="324"/>
    </location>
</feature>
<dbReference type="EMBL" id="JBJQOH010000002">
    <property type="protein sequence ID" value="KAL3696903.1"/>
    <property type="molecule type" value="Genomic_DNA"/>
</dbReference>
<dbReference type="PANTHER" id="PTHR31286:SF180">
    <property type="entry name" value="OS10G0362600 PROTEIN"/>
    <property type="match status" value="1"/>
</dbReference>
<dbReference type="SUPFAM" id="SSF57756">
    <property type="entry name" value="Retrovirus zinc finger-like domains"/>
    <property type="match status" value="1"/>
</dbReference>
<dbReference type="InterPro" id="IPR040256">
    <property type="entry name" value="At4g02000-like"/>
</dbReference>
<dbReference type="InterPro" id="IPR036875">
    <property type="entry name" value="Znf_CCHC_sf"/>
</dbReference>
<keyword evidence="1" id="KW-0479">Metal-binding</keyword>
<protein>
    <recommendedName>
        <fullName evidence="3">CCHC-type domain-containing protein</fullName>
    </recommendedName>
</protein>
<gene>
    <name evidence="4" type="ORF">R1sor_010979</name>
</gene>
<feature type="region of interest" description="Disordered" evidence="2">
    <location>
        <begin position="1"/>
        <end position="28"/>
    </location>
</feature>
<dbReference type="Pfam" id="PF03372">
    <property type="entry name" value="Exo_endo_phos"/>
    <property type="match status" value="1"/>
</dbReference>
<evidence type="ECO:0000256" key="1">
    <source>
        <dbReference type="PROSITE-ProRule" id="PRU00047"/>
    </source>
</evidence>
<reference evidence="4 5" key="1">
    <citation type="submission" date="2024-09" db="EMBL/GenBank/DDBJ databases">
        <title>Chromosome-scale assembly of Riccia sorocarpa.</title>
        <authorList>
            <person name="Paukszto L."/>
        </authorList>
    </citation>
    <scope>NUCLEOTIDE SEQUENCE [LARGE SCALE GENOMIC DNA]</scope>
    <source>
        <strain evidence="4">LP-2024</strain>
        <tissue evidence="4">Aerial parts of the thallus</tissue>
    </source>
</reference>
<evidence type="ECO:0000313" key="4">
    <source>
        <dbReference type="EMBL" id="KAL3696903.1"/>
    </source>
</evidence>
<evidence type="ECO:0000256" key="2">
    <source>
        <dbReference type="SAM" id="MobiDB-lite"/>
    </source>
</evidence>
<comment type="caution">
    <text evidence="4">The sequence shown here is derived from an EMBL/GenBank/DDBJ whole genome shotgun (WGS) entry which is preliminary data.</text>
</comment>
<sequence>MDIDQNDHSFSGAIVRPESTRNPYPVTQHHHHTVTVGGISEPNLTEQVPPSAATVDYSLSPRRKWADVVADRSQETSQQTAPSNDNVANVEWATGVTEVELHQAYNALVTRQKSTPGPNATKTTLDLDLAKESLGMYNKAGVILFMAEEAPGRDKVVDWAQRILVGRRGVQIRIIRELARKHFIIVLGSQAQKEQLLRNPPKEMGGKAIMISPWKPEYDYKEASKASKQIWVELQYVDPLLLNQGQMMLQSIGQVLFHTVHTTNDLKYAHIRGCVMRHDLENLPNEVIVDLPWGGHLIQEIRYTLLPDTCYRCRQRGHKAMDCPLPNTRAHRAPVSGPWTNATPKKPHNNFVTPDLLKTPAKNNASSSKPQVVTWNTRGFGLHLRRRIIRKFLNRSENRGAIILLQELKVQDKDKLQARLKAVSPEAFVIVDYTPSGRGGAAIIVPKKYSVTAAGILGSGNACWVTVTTPAGEINIMSVHAPNEPKGRILLWEHLHNTMKEGKWIMAGDLNMVELSDDSKGKYALLSGSEARAWKFFSQEMGLVDMYLCAVTRVIYQICISRQEIRSG</sequence>
<evidence type="ECO:0000259" key="3">
    <source>
        <dbReference type="PROSITE" id="PS50158"/>
    </source>
</evidence>
<dbReference type="Gene3D" id="3.60.10.10">
    <property type="entry name" value="Endonuclease/exonuclease/phosphatase"/>
    <property type="match status" value="1"/>
</dbReference>
<name>A0ABD3HZL7_9MARC</name>
<dbReference type="PANTHER" id="PTHR31286">
    <property type="entry name" value="GLYCINE-RICH CELL WALL STRUCTURAL PROTEIN 1.8-LIKE"/>
    <property type="match status" value="1"/>
</dbReference>
<dbReference type="Proteomes" id="UP001633002">
    <property type="component" value="Unassembled WGS sequence"/>
</dbReference>
<keyword evidence="5" id="KW-1185">Reference proteome</keyword>
<dbReference type="InterPro" id="IPR005135">
    <property type="entry name" value="Endo/exonuclease/phosphatase"/>
</dbReference>
<keyword evidence="1" id="KW-0862">Zinc</keyword>
<dbReference type="Gene3D" id="4.10.60.10">
    <property type="entry name" value="Zinc finger, CCHC-type"/>
    <property type="match status" value="1"/>
</dbReference>
<dbReference type="AlphaFoldDB" id="A0ABD3HZL7"/>
<accession>A0ABD3HZL7</accession>